<accession>A0A851PAV7</accession>
<feature type="region of interest" description="Disordered" evidence="2">
    <location>
        <begin position="144"/>
        <end position="224"/>
    </location>
</feature>
<keyword evidence="5" id="KW-1185">Reference proteome</keyword>
<dbReference type="SMART" id="SM00310">
    <property type="entry name" value="PTBI"/>
    <property type="match status" value="1"/>
</dbReference>
<dbReference type="PROSITE" id="PS51064">
    <property type="entry name" value="IRS_PTB"/>
    <property type="match status" value="1"/>
</dbReference>
<dbReference type="Pfam" id="PF02174">
    <property type="entry name" value="IRS"/>
    <property type="match status" value="1"/>
</dbReference>
<feature type="compositionally biased region" description="Low complexity" evidence="2">
    <location>
        <begin position="337"/>
        <end position="348"/>
    </location>
</feature>
<proteinExistence type="predicted"/>
<protein>
    <submittedName>
        <fullName evidence="4">DOK1 protein</fullName>
    </submittedName>
</protein>
<evidence type="ECO:0000313" key="5">
    <source>
        <dbReference type="Proteomes" id="UP000613066"/>
    </source>
</evidence>
<dbReference type="SMART" id="SM01244">
    <property type="entry name" value="IRS"/>
    <property type="match status" value="1"/>
</dbReference>
<feature type="compositionally biased region" description="Pro residues" evidence="2">
    <location>
        <begin position="182"/>
        <end position="204"/>
    </location>
</feature>
<keyword evidence="1" id="KW-0597">Phosphoprotein</keyword>
<dbReference type="Proteomes" id="UP000613066">
    <property type="component" value="Unassembled WGS sequence"/>
</dbReference>
<sequence length="397" mass="43532">MAVNSIYYSRDEVNAFWVTVQRTEAAERCELRGAYVLKAERDGLVLKDPRTDATRYIWPYRLLRRYGRDKVMFSFEAGRRCDSGPGNFTFETKQGNEIFRLVEASIREQKAQVEENRQSCGSLDTDSPSVVLIRQALADSLSLELPAEGDDTAAPRAGLAPRPMAAAEERDAVSLLKTRTLPEPPVPQPKPAVPSTPPRSPLPKAPRAVPLDKDPSSLYSEPLDSVKGFRPWLDPLYSDPVDSRAVSGGPEEAKLRVPALPYAQVRAEGRSQGPAAPRRKEHIYDEPEGRAPHALPPAACIYDEARPTGEAWRTQGHDGKGGYEYPYNPSTDDYSVPAFPAKAKGPKPVLAPKPPATFISKGTERSGDLGRRRGNPAPEKALAKPGLNSSNNNNNVE</sequence>
<dbReference type="Gene3D" id="2.30.29.30">
    <property type="entry name" value="Pleckstrin-homology domain (PH domain)/Phosphotyrosine-binding domain (PTB)"/>
    <property type="match status" value="1"/>
</dbReference>
<dbReference type="PANTHER" id="PTHR21258">
    <property type="entry name" value="DOCKING PROTEIN RELATED"/>
    <property type="match status" value="1"/>
</dbReference>
<gene>
    <name evidence="4" type="primary">Dok1</name>
    <name evidence="4" type="ORF">PENPIL_R10507</name>
</gene>
<dbReference type="CDD" id="cd01203">
    <property type="entry name" value="PTB_DOK1_DOK2_DOK3"/>
    <property type="match status" value="1"/>
</dbReference>
<feature type="non-terminal residue" evidence="4">
    <location>
        <position position="1"/>
    </location>
</feature>
<dbReference type="OrthoDB" id="6243387at2759"/>
<dbReference type="GO" id="GO:0005737">
    <property type="term" value="C:cytoplasm"/>
    <property type="evidence" value="ECO:0007669"/>
    <property type="project" value="TreeGrafter"/>
</dbReference>
<name>A0A851PAV7_9GALL</name>
<evidence type="ECO:0000313" key="4">
    <source>
        <dbReference type="EMBL" id="NXC49160.1"/>
    </source>
</evidence>
<evidence type="ECO:0000259" key="3">
    <source>
        <dbReference type="PROSITE" id="PS51064"/>
    </source>
</evidence>
<evidence type="ECO:0000256" key="1">
    <source>
        <dbReference type="ARBA" id="ARBA00022553"/>
    </source>
</evidence>
<feature type="region of interest" description="Disordered" evidence="2">
    <location>
        <begin position="310"/>
        <end position="397"/>
    </location>
</feature>
<dbReference type="SUPFAM" id="SSF50729">
    <property type="entry name" value="PH domain-like"/>
    <property type="match status" value="1"/>
</dbReference>
<feature type="compositionally biased region" description="Basic and acidic residues" evidence="2">
    <location>
        <begin position="362"/>
        <end position="371"/>
    </location>
</feature>
<feature type="non-terminal residue" evidence="4">
    <location>
        <position position="397"/>
    </location>
</feature>
<feature type="domain" description="IRS-type PTB" evidence="3">
    <location>
        <begin position="12"/>
        <end position="116"/>
    </location>
</feature>
<dbReference type="InterPro" id="IPR002404">
    <property type="entry name" value="IRS_PTB"/>
</dbReference>
<dbReference type="GO" id="GO:0007169">
    <property type="term" value="P:cell surface receptor protein tyrosine kinase signaling pathway"/>
    <property type="evidence" value="ECO:0007669"/>
    <property type="project" value="TreeGrafter"/>
</dbReference>
<reference evidence="4" key="1">
    <citation type="submission" date="2019-09" db="EMBL/GenBank/DDBJ databases">
        <title>Bird 10,000 Genomes (B10K) Project - Family phase.</title>
        <authorList>
            <person name="Zhang G."/>
        </authorList>
    </citation>
    <scope>NUCLEOTIDE SEQUENCE</scope>
    <source>
        <strain evidence="4">B10K-DU-001-08</strain>
        <tissue evidence="4">Muscle</tissue>
    </source>
</reference>
<evidence type="ECO:0000256" key="2">
    <source>
        <dbReference type="SAM" id="MobiDB-lite"/>
    </source>
</evidence>
<dbReference type="EMBL" id="WBMW01005328">
    <property type="protein sequence ID" value="NXC49160.1"/>
    <property type="molecule type" value="Genomic_DNA"/>
</dbReference>
<feature type="compositionally biased region" description="Low complexity" evidence="2">
    <location>
        <begin position="388"/>
        <end position="397"/>
    </location>
</feature>
<dbReference type="InterPro" id="IPR011993">
    <property type="entry name" value="PH-like_dom_sf"/>
</dbReference>
<organism evidence="4 5">
    <name type="scientific">Penelope pileata</name>
    <dbReference type="NCBI Taxonomy" id="1118817"/>
    <lineage>
        <taxon>Eukaryota</taxon>
        <taxon>Metazoa</taxon>
        <taxon>Chordata</taxon>
        <taxon>Craniata</taxon>
        <taxon>Vertebrata</taxon>
        <taxon>Euteleostomi</taxon>
        <taxon>Archelosauria</taxon>
        <taxon>Archosauria</taxon>
        <taxon>Dinosauria</taxon>
        <taxon>Saurischia</taxon>
        <taxon>Theropoda</taxon>
        <taxon>Coelurosauria</taxon>
        <taxon>Aves</taxon>
        <taxon>Neognathae</taxon>
        <taxon>Galloanserae</taxon>
        <taxon>Galliformes</taxon>
        <taxon>Cracidae</taxon>
        <taxon>Penelope</taxon>
    </lineage>
</organism>
<dbReference type="GO" id="GO:0043410">
    <property type="term" value="P:positive regulation of MAPK cascade"/>
    <property type="evidence" value="ECO:0007669"/>
    <property type="project" value="TreeGrafter"/>
</dbReference>
<dbReference type="PANTHER" id="PTHR21258:SF46">
    <property type="entry name" value="DOCKING PROTEIN 1"/>
    <property type="match status" value="1"/>
</dbReference>
<comment type="caution">
    <text evidence="4">The sequence shown here is derived from an EMBL/GenBank/DDBJ whole genome shotgun (WGS) entry which is preliminary data.</text>
</comment>
<dbReference type="InterPro" id="IPR037751">
    <property type="entry name" value="Dok1/2/3_PTB"/>
</dbReference>
<dbReference type="AlphaFoldDB" id="A0A851PAV7"/>
<dbReference type="InterPro" id="IPR050996">
    <property type="entry name" value="Docking_Protein_DOK"/>
</dbReference>
<dbReference type="GO" id="GO:0007265">
    <property type="term" value="P:Ras protein signal transduction"/>
    <property type="evidence" value="ECO:0007669"/>
    <property type="project" value="TreeGrafter"/>
</dbReference>